<feature type="non-terminal residue" evidence="1">
    <location>
        <position position="547"/>
    </location>
</feature>
<dbReference type="Proteomes" id="UP000814033">
    <property type="component" value="Unassembled WGS sequence"/>
</dbReference>
<keyword evidence="2" id="KW-1185">Reference proteome</keyword>
<dbReference type="EMBL" id="MU276633">
    <property type="protein sequence ID" value="KAI0037986.1"/>
    <property type="molecule type" value="Genomic_DNA"/>
</dbReference>
<proteinExistence type="predicted"/>
<name>A0ACB8R2Y6_9AGAM</name>
<organism evidence="1 2">
    <name type="scientific">Auriscalpium vulgare</name>
    <dbReference type="NCBI Taxonomy" id="40419"/>
    <lineage>
        <taxon>Eukaryota</taxon>
        <taxon>Fungi</taxon>
        <taxon>Dikarya</taxon>
        <taxon>Basidiomycota</taxon>
        <taxon>Agaricomycotina</taxon>
        <taxon>Agaricomycetes</taxon>
        <taxon>Russulales</taxon>
        <taxon>Auriscalpiaceae</taxon>
        <taxon>Auriscalpium</taxon>
    </lineage>
</organism>
<gene>
    <name evidence="1" type="ORF">FA95DRAFT_1476882</name>
</gene>
<accession>A0ACB8R2Y6</accession>
<reference evidence="1" key="2">
    <citation type="journal article" date="2022" name="New Phytol.">
        <title>Evolutionary transition to the ectomycorrhizal habit in the genomes of a hyperdiverse lineage of mushroom-forming fungi.</title>
        <authorList>
            <person name="Looney B."/>
            <person name="Miyauchi S."/>
            <person name="Morin E."/>
            <person name="Drula E."/>
            <person name="Courty P.E."/>
            <person name="Kohler A."/>
            <person name="Kuo A."/>
            <person name="LaButti K."/>
            <person name="Pangilinan J."/>
            <person name="Lipzen A."/>
            <person name="Riley R."/>
            <person name="Andreopoulos W."/>
            <person name="He G."/>
            <person name="Johnson J."/>
            <person name="Nolan M."/>
            <person name="Tritt A."/>
            <person name="Barry K.W."/>
            <person name="Grigoriev I.V."/>
            <person name="Nagy L.G."/>
            <person name="Hibbett D."/>
            <person name="Henrissat B."/>
            <person name="Matheny P.B."/>
            <person name="Labbe J."/>
            <person name="Martin F.M."/>
        </authorList>
    </citation>
    <scope>NUCLEOTIDE SEQUENCE</scope>
    <source>
        <strain evidence="1">FP105234-sp</strain>
    </source>
</reference>
<reference evidence="1" key="1">
    <citation type="submission" date="2021-02" db="EMBL/GenBank/DDBJ databases">
        <authorList>
            <consortium name="DOE Joint Genome Institute"/>
            <person name="Ahrendt S."/>
            <person name="Looney B.P."/>
            <person name="Miyauchi S."/>
            <person name="Morin E."/>
            <person name="Drula E."/>
            <person name="Courty P.E."/>
            <person name="Chicoki N."/>
            <person name="Fauchery L."/>
            <person name="Kohler A."/>
            <person name="Kuo A."/>
            <person name="Labutti K."/>
            <person name="Pangilinan J."/>
            <person name="Lipzen A."/>
            <person name="Riley R."/>
            <person name="Andreopoulos W."/>
            <person name="He G."/>
            <person name="Johnson J."/>
            <person name="Barry K.W."/>
            <person name="Grigoriev I.V."/>
            <person name="Nagy L."/>
            <person name="Hibbett D."/>
            <person name="Henrissat B."/>
            <person name="Matheny P.B."/>
            <person name="Labbe J."/>
            <person name="Martin F."/>
        </authorList>
    </citation>
    <scope>NUCLEOTIDE SEQUENCE</scope>
    <source>
        <strain evidence="1">FP105234-sp</strain>
    </source>
</reference>
<sequence length="547" mass="61734">PSATATETAEPIPGPPLSARTDPLALATLHDHPELFKIVTPINIDRFEALLTSHPNRPFVESVLCGLREGFWPFAEGDPNAYPVTRDFPERRLSPEDLEFAERQCLEEEHLERFSPPFGSPGSPLLPGMCNVPVHAVPKKSGKLRLVVDHSAGEFSPNSHIDRDDVHVRLDTVQHLAHNLIAVRQRHGSIPIWLWKSDVQQAYRRIPMHPLWQLRQIVTVNGVRRVDRCNNFGGRASAKLWCAFMSLVLWIGVNVMLIEALLAYIDDSYSFDLSAHLMYYAPYDDWYPASQVRFLQLWDWIGLPHEKAKQEFGRALVIIGLHVDPIRMTVSLPVESLAELVAAIHAFLDAPGRKRRLIEWQRMLGWMNWALNVAPLLRPALSSAYTKISGRSIRNAPIYINADVTKDWLWFADTLQHWSGVHIMRARHWPPADADLTVYCDASSIGMGFWAPARSEGFVSTLPPAPPTADTIFWFEAICVLAALEWVSVLPDRPQRLAIYTDNLNTVQIFNSFKALGAYNDILLCAARLLIDSGLDLRVFHIAGEDN</sequence>
<evidence type="ECO:0000313" key="1">
    <source>
        <dbReference type="EMBL" id="KAI0037986.1"/>
    </source>
</evidence>
<protein>
    <submittedName>
        <fullName evidence="1">DNA/RNA polymerase</fullName>
    </submittedName>
</protein>
<feature type="non-terminal residue" evidence="1">
    <location>
        <position position="1"/>
    </location>
</feature>
<evidence type="ECO:0000313" key="2">
    <source>
        <dbReference type="Proteomes" id="UP000814033"/>
    </source>
</evidence>
<comment type="caution">
    <text evidence="1">The sequence shown here is derived from an EMBL/GenBank/DDBJ whole genome shotgun (WGS) entry which is preliminary data.</text>
</comment>